<proteinExistence type="inferred from homology"/>
<evidence type="ECO:0000256" key="3">
    <source>
        <dbReference type="ARBA" id="ARBA00022651"/>
    </source>
</evidence>
<dbReference type="InterPro" id="IPR011118">
    <property type="entry name" value="Tannase/feruloyl_esterase"/>
</dbReference>
<keyword evidence="8" id="KW-1015">Disulfide bond</keyword>
<keyword evidence="7" id="KW-0106">Calcium</keyword>
<name>S8AEF3_DACHA</name>
<dbReference type="Pfam" id="PF07519">
    <property type="entry name" value="Tannase"/>
    <property type="match status" value="1"/>
</dbReference>
<keyword evidence="3" id="KW-0624">Polysaccharide degradation</keyword>
<dbReference type="PANTHER" id="PTHR33938:SF15">
    <property type="entry name" value="FERULOYL ESTERASE B-RELATED"/>
    <property type="match status" value="1"/>
</dbReference>
<evidence type="ECO:0000256" key="6">
    <source>
        <dbReference type="ARBA" id="ARBA00022801"/>
    </source>
</evidence>
<keyword evidence="2" id="KW-0719">Serine esterase</keyword>
<dbReference type="GO" id="GO:0045493">
    <property type="term" value="P:xylan catabolic process"/>
    <property type="evidence" value="ECO:0007669"/>
    <property type="project" value="UniProtKB-KW"/>
</dbReference>
<dbReference type="STRING" id="1284197.S8AEF3"/>
<evidence type="ECO:0000256" key="4">
    <source>
        <dbReference type="ARBA" id="ARBA00022723"/>
    </source>
</evidence>
<gene>
    <name evidence="11" type="ORF">H072_6713</name>
</gene>
<keyword evidence="6 10" id="KW-0378">Hydrolase</keyword>
<evidence type="ECO:0000256" key="1">
    <source>
        <dbReference type="ARBA" id="ARBA00006249"/>
    </source>
</evidence>
<comment type="catalytic activity">
    <reaction evidence="9">
        <text>feruloyl-polysaccharide + H2O = ferulate + polysaccharide.</text>
        <dbReference type="EC" id="3.1.1.73"/>
    </reaction>
</comment>
<reference evidence="11 12" key="1">
    <citation type="journal article" date="2013" name="PLoS Genet.">
        <title>Genomic mechanisms accounting for the adaptation to parasitism in nematode-trapping fungi.</title>
        <authorList>
            <person name="Meerupati T."/>
            <person name="Andersson K.M."/>
            <person name="Friman E."/>
            <person name="Kumar D."/>
            <person name="Tunlid A."/>
            <person name="Ahren D."/>
        </authorList>
    </citation>
    <scope>NUCLEOTIDE SEQUENCE [LARGE SCALE GENOMIC DNA]</scope>
    <source>
        <strain evidence="11 12">CBS 200.50</strain>
    </source>
</reference>
<dbReference type="Proteomes" id="UP000015100">
    <property type="component" value="Unassembled WGS sequence"/>
</dbReference>
<keyword evidence="4" id="KW-0479">Metal-binding</keyword>
<sequence length="533" mass="58840">MKFTDIFAAYSLLSVSYATSIPTGFQQRCSELSKSFRPDDRTTILLSEFVSAGSNVTNPDNHPTCQKKPFVTTLADMCRLRLNVKTSGSSDIIMEAWMPVNWNDKSKRFLVIGNGGLGGCVSYGDLAFTAYLGFAAIAHNNGHTGDTGIYFLNQPEVLKDFVYRAVQTATNVGKQAVTHFYKKSLNKSYYLGCSTGGRQGLKAAQEFPEEFDGIVAGAPANDNTNLDSMAGYYYKALGKPGDATFVTAEQWAAINEMVLGQCDGLDGVRDRVIEDPMMCNPRPEAMFCAPGQTWASNRCLTSAQVGAVRKVYQAFYGKDGNMVYPRLNPGAEIMAAAYMLLQPARYLIEWFKYAIFNNEQWSVDRDFNLDAVAYASKLDPYGISTWKDLSKLKATGHKLLVYHGLMDGIISSENSYRYYEHVSRSMGLPSDKLDEFYRFFPIPGHGHCLGGNGAWFIGAAVQFSTKGVTEIPTEGGVLMSMVKWVEEGVAPERIVGRNITSDGVFGVKEHCKWPKRNVYLGGDASKKESWGCQ</sequence>
<dbReference type="EC" id="3.1.1.-" evidence="10"/>
<dbReference type="HOGENOM" id="CLU_014819_1_0_1"/>
<dbReference type="GO" id="GO:0046872">
    <property type="term" value="F:metal ion binding"/>
    <property type="evidence" value="ECO:0007669"/>
    <property type="project" value="UniProtKB-KW"/>
</dbReference>
<evidence type="ECO:0000256" key="10">
    <source>
        <dbReference type="RuleBase" id="RU361238"/>
    </source>
</evidence>
<keyword evidence="12" id="KW-1185">Reference proteome</keyword>
<evidence type="ECO:0000256" key="7">
    <source>
        <dbReference type="ARBA" id="ARBA00022837"/>
    </source>
</evidence>
<evidence type="ECO:0000313" key="12">
    <source>
        <dbReference type="Proteomes" id="UP000015100"/>
    </source>
</evidence>
<dbReference type="SUPFAM" id="SSF53474">
    <property type="entry name" value="alpha/beta-Hydrolases"/>
    <property type="match status" value="1"/>
</dbReference>
<dbReference type="OMA" id="ESNDWIC"/>
<accession>S8AEF3</accession>
<evidence type="ECO:0000313" key="11">
    <source>
        <dbReference type="EMBL" id="EPS39511.1"/>
    </source>
</evidence>
<evidence type="ECO:0000256" key="2">
    <source>
        <dbReference type="ARBA" id="ARBA00022487"/>
    </source>
</evidence>
<dbReference type="InterPro" id="IPR029058">
    <property type="entry name" value="AB_hydrolase_fold"/>
</dbReference>
<comment type="similarity">
    <text evidence="1 10">Belongs to the tannase family.</text>
</comment>
<dbReference type="AlphaFoldDB" id="S8AEF3"/>
<keyword evidence="3" id="KW-0119">Carbohydrate metabolism</keyword>
<evidence type="ECO:0000256" key="5">
    <source>
        <dbReference type="ARBA" id="ARBA00022729"/>
    </source>
</evidence>
<dbReference type="eggNOG" id="ENOG502QPXZ">
    <property type="taxonomic scope" value="Eukaryota"/>
</dbReference>
<evidence type="ECO:0000256" key="9">
    <source>
        <dbReference type="ARBA" id="ARBA00034075"/>
    </source>
</evidence>
<keyword evidence="3" id="KW-0858">Xylan degradation</keyword>
<reference evidence="12" key="2">
    <citation type="submission" date="2013-04" db="EMBL/GenBank/DDBJ databases">
        <title>Genomic mechanisms accounting for the adaptation to parasitism in nematode-trapping fungi.</title>
        <authorList>
            <person name="Ahren D.G."/>
        </authorList>
    </citation>
    <scope>NUCLEOTIDE SEQUENCE [LARGE SCALE GENOMIC DNA]</scope>
    <source>
        <strain evidence="12">CBS 200.50</strain>
    </source>
</reference>
<comment type="caution">
    <text evidence="11">The sequence shown here is derived from an EMBL/GenBank/DDBJ whole genome shotgun (WGS) entry which is preliminary data.</text>
</comment>
<organism evidence="11 12">
    <name type="scientific">Dactylellina haptotyla (strain CBS 200.50)</name>
    <name type="common">Nematode-trapping fungus</name>
    <name type="synonym">Monacrosporium haptotylum</name>
    <dbReference type="NCBI Taxonomy" id="1284197"/>
    <lineage>
        <taxon>Eukaryota</taxon>
        <taxon>Fungi</taxon>
        <taxon>Dikarya</taxon>
        <taxon>Ascomycota</taxon>
        <taxon>Pezizomycotina</taxon>
        <taxon>Orbiliomycetes</taxon>
        <taxon>Orbiliales</taxon>
        <taxon>Orbiliaceae</taxon>
        <taxon>Dactylellina</taxon>
    </lineage>
</organism>
<protein>
    <recommendedName>
        <fullName evidence="10">Carboxylic ester hydrolase</fullName>
        <ecNumber evidence="10">3.1.1.-</ecNumber>
    </recommendedName>
</protein>
<keyword evidence="5" id="KW-0732">Signal</keyword>
<dbReference type="GO" id="GO:0030600">
    <property type="term" value="F:feruloyl esterase activity"/>
    <property type="evidence" value="ECO:0007669"/>
    <property type="project" value="UniProtKB-EC"/>
</dbReference>
<dbReference type="EMBL" id="AQGS01000467">
    <property type="protein sequence ID" value="EPS39511.1"/>
    <property type="molecule type" value="Genomic_DNA"/>
</dbReference>
<dbReference type="Gene3D" id="3.40.50.1820">
    <property type="entry name" value="alpha/beta hydrolase"/>
    <property type="match status" value="1"/>
</dbReference>
<dbReference type="PANTHER" id="PTHR33938">
    <property type="entry name" value="FERULOYL ESTERASE B-RELATED"/>
    <property type="match status" value="1"/>
</dbReference>
<dbReference type="OrthoDB" id="3039123at2759"/>
<evidence type="ECO:0000256" key="8">
    <source>
        <dbReference type="ARBA" id="ARBA00023157"/>
    </source>
</evidence>